<proteinExistence type="inferred from homology"/>
<dbReference type="InterPro" id="IPR024607">
    <property type="entry name" value="Sulfatase_CS"/>
</dbReference>
<keyword evidence="3 6" id="KW-0378">Hydrolase</keyword>
<dbReference type="Gene3D" id="3.40.720.10">
    <property type="entry name" value="Alkaline Phosphatase, subunit A"/>
    <property type="match status" value="1"/>
</dbReference>
<dbReference type="EMBL" id="JAQIFT010000069">
    <property type="protein sequence ID" value="MDA3734071.1"/>
    <property type="molecule type" value="Genomic_DNA"/>
</dbReference>
<dbReference type="InterPro" id="IPR000917">
    <property type="entry name" value="Sulfatase_N"/>
</dbReference>
<dbReference type="GO" id="GO:0004065">
    <property type="term" value="F:arylsulfatase activity"/>
    <property type="evidence" value="ECO:0007669"/>
    <property type="project" value="TreeGrafter"/>
</dbReference>
<evidence type="ECO:0000313" key="7">
    <source>
        <dbReference type="Proteomes" id="UP001169242"/>
    </source>
</evidence>
<reference evidence="6" key="1">
    <citation type="journal article" date="2023" name="Int. J. Syst. Evol. Microbiol.">
        <title>&lt;i&gt;Holtiella tumoricola&lt;/i&gt; gen. nov. sp. nov., isolated from a human clinical sample.</title>
        <authorList>
            <person name="Allen-Vercoe E."/>
            <person name="Daigneault M.C."/>
            <person name="Vancuren S.J."/>
            <person name="Cochrane K."/>
            <person name="O'Neal L.L."/>
            <person name="Sankaranarayanan K."/>
            <person name="Lawson P.A."/>
        </authorList>
    </citation>
    <scope>NUCLEOTIDE SEQUENCE</scope>
    <source>
        <strain evidence="6">CC70A</strain>
    </source>
</reference>
<comment type="similarity">
    <text evidence="1">Belongs to the sulfatase family.</text>
</comment>
<dbReference type="InterPro" id="IPR050738">
    <property type="entry name" value="Sulfatase"/>
</dbReference>
<protein>
    <submittedName>
        <fullName evidence="6">Sulfatase-like hydrolase/transferase</fullName>
    </submittedName>
</protein>
<name>A0AA42J481_9FIRM</name>
<evidence type="ECO:0000259" key="5">
    <source>
        <dbReference type="Pfam" id="PF00884"/>
    </source>
</evidence>
<evidence type="ECO:0000256" key="1">
    <source>
        <dbReference type="ARBA" id="ARBA00008779"/>
    </source>
</evidence>
<dbReference type="InterPro" id="IPR017850">
    <property type="entry name" value="Alkaline_phosphatase_core_sf"/>
</dbReference>
<dbReference type="PANTHER" id="PTHR42693:SF33">
    <property type="entry name" value="ARYLSULFATASE"/>
    <property type="match status" value="1"/>
</dbReference>
<dbReference type="CDD" id="cd16149">
    <property type="entry name" value="sulfatase_like"/>
    <property type="match status" value="1"/>
</dbReference>
<keyword evidence="7" id="KW-1185">Reference proteome</keyword>
<dbReference type="AlphaFoldDB" id="A0AA42J481"/>
<evidence type="ECO:0000256" key="4">
    <source>
        <dbReference type="ARBA" id="ARBA00022837"/>
    </source>
</evidence>
<dbReference type="Pfam" id="PF00884">
    <property type="entry name" value="Sulfatase"/>
    <property type="match status" value="1"/>
</dbReference>
<gene>
    <name evidence="6" type="ORF">PBV87_21585</name>
</gene>
<comment type="caution">
    <text evidence="6">The sequence shown here is derived from an EMBL/GenBank/DDBJ whole genome shotgun (WGS) entry which is preliminary data.</text>
</comment>
<dbReference type="SUPFAM" id="SSF53649">
    <property type="entry name" value="Alkaline phosphatase-like"/>
    <property type="match status" value="1"/>
</dbReference>
<evidence type="ECO:0000313" key="6">
    <source>
        <dbReference type="EMBL" id="MDA3734071.1"/>
    </source>
</evidence>
<organism evidence="6 7">
    <name type="scientific">Holtiella tumoricola</name>
    <dbReference type="NCBI Taxonomy" id="3018743"/>
    <lineage>
        <taxon>Bacteria</taxon>
        <taxon>Bacillati</taxon>
        <taxon>Bacillota</taxon>
        <taxon>Clostridia</taxon>
        <taxon>Lachnospirales</taxon>
        <taxon>Cellulosilyticaceae</taxon>
        <taxon>Holtiella</taxon>
    </lineage>
</organism>
<dbReference type="RefSeq" id="WP_271013713.1">
    <property type="nucleotide sequence ID" value="NZ_JAQIFT010000069.1"/>
</dbReference>
<dbReference type="GO" id="GO:0046872">
    <property type="term" value="F:metal ion binding"/>
    <property type="evidence" value="ECO:0007669"/>
    <property type="project" value="UniProtKB-KW"/>
</dbReference>
<sequence length="480" mass="54349">MRKKPNIIFILTDDQGAWAMNCAGNKDIVTPHLDYLAEQGMRFDNFFCASPVCSPARASILTGRIPSQHGVHDWIRSGSLDKDKLGEMKNDPYYSNEDKPIQYLEGMRTYTDILSENGYVCALAGKWHLGDSMTPQHGYSKWFTIGRGGCLYYKADVIEDGKIGYENRYITDVITDKALGYIDELGAEGKPYYININYTAPHDPWDEDQHPKEFVELYRTCKFEATPDKPIHPNQINSAPSGVGEERKRLLRGYYAAVSAMDAGVGKIIDKLKEKGEFENTIIVFSADNGMNMGHHGIWGKGNGTFPMNLYDTSVKVPFIISYPAGIQGGKVSLDMASHYDIIHTLVDYLELDEKLDENLPGRSFKKSLLGETLDEQSVVILDEYGPNRMIRTKEWKYIHRYPYGPHELYHLVEDPDEENNLIGKPECQLVEEQLRADLQKWFTRYADPKLDAAKEAVTGCGQLRKAGVYAEGKTTYYPL</sequence>
<keyword evidence="4" id="KW-0106">Calcium</keyword>
<accession>A0AA42J481</accession>
<dbReference type="PANTHER" id="PTHR42693">
    <property type="entry name" value="ARYLSULFATASE FAMILY MEMBER"/>
    <property type="match status" value="1"/>
</dbReference>
<keyword evidence="2" id="KW-0479">Metal-binding</keyword>
<dbReference type="PROSITE" id="PS00523">
    <property type="entry name" value="SULFATASE_1"/>
    <property type="match status" value="1"/>
</dbReference>
<feature type="domain" description="Sulfatase N-terminal" evidence="5">
    <location>
        <begin position="5"/>
        <end position="350"/>
    </location>
</feature>
<evidence type="ECO:0000256" key="2">
    <source>
        <dbReference type="ARBA" id="ARBA00022723"/>
    </source>
</evidence>
<dbReference type="Proteomes" id="UP001169242">
    <property type="component" value="Unassembled WGS sequence"/>
</dbReference>
<evidence type="ECO:0000256" key="3">
    <source>
        <dbReference type="ARBA" id="ARBA00022801"/>
    </source>
</evidence>